<evidence type="ECO:0000313" key="2">
    <source>
        <dbReference type="Proteomes" id="UP000019482"/>
    </source>
</evidence>
<gene>
    <name evidence="1" type="ORF">CTDIVETGP_0801</name>
</gene>
<accession>W6N3R2</accession>
<sequence>MKKCEELKAIQEIYPETNLDDKIIFLIKSKMYFPFKYMHKEVYMSCFYEDELEDYPINSINPCLNKNVSVAGMKYGKKTCSIGIPLIFDNIDELDKFKSVSIRWKFKCKDNEGNSLYFYILILYDLNFIKVDGFNIYVLNSNDFPVNTGLNRKNTLENYISKFERIIFIDNKNNPGDFNIQYIKGIKSEDEVMIAMFYSFDVDWSDVDNFFKDALSGNPIYKKIYSYYSNLTLTPHKIGEYSKYIYKI</sequence>
<dbReference type="EMBL" id="CBXI010000009">
    <property type="protein sequence ID" value="CDL90731.1"/>
    <property type="molecule type" value="Genomic_DNA"/>
</dbReference>
<dbReference type="Proteomes" id="UP000019482">
    <property type="component" value="Unassembled WGS sequence"/>
</dbReference>
<reference evidence="1 2" key="1">
    <citation type="journal article" date="2015" name="Genome Announc.">
        <title>Draft Genome Sequence of Clostridium tyrobutyricum Strain DIVETGP, Isolated from Cow's Milk for Grana Padano Production.</title>
        <authorList>
            <person name="Soggiu A."/>
            <person name="Piras C."/>
            <person name="Gaiarsa S."/>
            <person name="Sassera D."/>
            <person name="Roncada P."/>
            <person name="Bendixen E."/>
            <person name="Brasca M."/>
            <person name="Bonizzi L."/>
        </authorList>
    </citation>
    <scope>NUCLEOTIDE SEQUENCE [LARGE SCALE GENOMIC DNA]</scope>
    <source>
        <strain evidence="1 2">DIVETGP</strain>
    </source>
</reference>
<evidence type="ECO:0000313" key="1">
    <source>
        <dbReference type="EMBL" id="CDL90731.1"/>
    </source>
</evidence>
<keyword evidence="2" id="KW-1185">Reference proteome</keyword>
<name>W6N3R2_CLOTY</name>
<comment type="caution">
    <text evidence="1">The sequence shown here is derived from an EMBL/GenBank/DDBJ whole genome shotgun (WGS) entry which is preliminary data.</text>
</comment>
<protein>
    <submittedName>
        <fullName evidence="1">Uncharacterized protein</fullName>
    </submittedName>
</protein>
<organism evidence="1 2">
    <name type="scientific">Clostridium tyrobutyricum DIVETGP</name>
    <dbReference type="NCBI Taxonomy" id="1408889"/>
    <lineage>
        <taxon>Bacteria</taxon>
        <taxon>Bacillati</taxon>
        <taxon>Bacillota</taxon>
        <taxon>Clostridia</taxon>
        <taxon>Eubacteriales</taxon>
        <taxon>Clostridiaceae</taxon>
        <taxon>Clostridium</taxon>
    </lineage>
</organism>
<dbReference type="GeneID" id="29418906"/>
<dbReference type="AlphaFoldDB" id="W6N3R2"/>
<dbReference type="RefSeq" id="WP_017895652.1">
    <property type="nucleotide sequence ID" value="NZ_CBXI010000009.1"/>
</dbReference>
<proteinExistence type="predicted"/>